<dbReference type="Proteomes" id="UP000559404">
    <property type="component" value="Unassembled WGS sequence"/>
</dbReference>
<evidence type="ECO:0000256" key="1">
    <source>
        <dbReference type="ARBA" id="ARBA00004141"/>
    </source>
</evidence>
<protein>
    <submittedName>
        <fullName evidence="7">MATE family efflux transporter</fullName>
    </submittedName>
</protein>
<dbReference type="InterPro" id="IPR002528">
    <property type="entry name" value="MATE_fam"/>
</dbReference>
<evidence type="ECO:0000256" key="2">
    <source>
        <dbReference type="ARBA" id="ARBA00010199"/>
    </source>
</evidence>
<keyword evidence="5 6" id="KW-0472">Membrane</keyword>
<evidence type="ECO:0000256" key="4">
    <source>
        <dbReference type="ARBA" id="ARBA00022989"/>
    </source>
</evidence>
<reference evidence="7 8" key="2">
    <citation type="submission" date="2020-08" db="EMBL/GenBank/DDBJ databases">
        <title>Stappia taiwanensis sp. nov., isolated from a coastal thermal spring.</title>
        <authorList>
            <person name="Kampfer P."/>
        </authorList>
    </citation>
    <scope>NUCLEOTIDE SEQUENCE [LARGE SCALE GENOMIC DNA]</scope>
    <source>
        <strain evidence="7 8">DSM 23284</strain>
    </source>
</reference>
<evidence type="ECO:0000256" key="3">
    <source>
        <dbReference type="ARBA" id="ARBA00022692"/>
    </source>
</evidence>
<dbReference type="CDD" id="cd13136">
    <property type="entry name" value="MATE_DinF_like"/>
    <property type="match status" value="1"/>
</dbReference>
<evidence type="ECO:0000256" key="5">
    <source>
        <dbReference type="ARBA" id="ARBA00023136"/>
    </source>
</evidence>
<comment type="subcellular location">
    <subcellularLocation>
        <location evidence="1">Membrane</location>
        <topology evidence="1">Multi-pass membrane protein</topology>
    </subcellularLocation>
</comment>
<dbReference type="PANTHER" id="PTHR42893:SF46">
    <property type="entry name" value="PROTEIN DETOXIFICATION 44, CHLOROPLASTIC"/>
    <property type="match status" value="1"/>
</dbReference>
<feature type="transmembrane region" description="Helical" evidence="6">
    <location>
        <begin position="433"/>
        <end position="452"/>
    </location>
</feature>
<dbReference type="GO" id="GO:0005886">
    <property type="term" value="C:plasma membrane"/>
    <property type="evidence" value="ECO:0007669"/>
    <property type="project" value="TreeGrafter"/>
</dbReference>
<feature type="transmembrane region" description="Helical" evidence="6">
    <location>
        <begin position="235"/>
        <end position="261"/>
    </location>
</feature>
<comment type="similarity">
    <text evidence="2">Belongs to the multi antimicrobial extrusion (MATE) (TC 2.A.66.1) family.</text>
</comment>
<sequence length="495" mass="52668">MPGLTVSRLLASVTPHRLSPRLSQTPPAPIRRKRRHLDTLTPVRDRHVVRPFDVNSRTVLAIAVPMTLAYLSTPLLGLVDTVVIGQLGDAALLGGIALGGILFDLVFTTFNFLRSGTTGLTAQAVGAGDVKEERAVLFRACLVALGIGVLVVLLRDPVLGSGLWVMGGSEAVKEATTAYFLVRVLSAPFALLNYAFLGWFIGRGQAGTALVLQSGLNGLNIALSLLFVLQLEWGVAGVAAATVVSELVAALAGAALAARALRRGPLPSRVRIFNKRRFLRMVALNRDIMIRSFALLFAVGFFISRSAVQGDTILAANALLEKFLLIGGYFLDGIATAAEQLAGKAVGARYRPAFDRSVRLCLIWGFALALLAALVFYAGGGWLLHLMTTAPEVRTAAMDYLPWAAAAPLLGALAYQMDGVFIGATWSRDMRNMMLASIAIYLAAYAALAPVLGNHGLWLAFDLFLAARGVTMALICRRRADATFGPALLSTGTGR</sequence>
<reference evidence="7 8" key="1">
    <citation type="submission" date="2020-07" db="EMBL/GenBank/DDBJ databases">
        <authorList>
            <person name="Li M."/>
        </authorList>
    </citation>
    <scope>NUCLEOTIDE SEQUENCE [LARGE SCALE GENOMIC DNA]</scope>
    <source>
        <strain evidence="7 8">DSM 23284</strain>
    </source>
</reference>
<evidence type="ECO:0000313" key="7">
    <source>
        <dbReference type="EMBL" id="MBA4612153.1"/>
    </source>
</evidence>
<dbReference type="PANTHER" id="PTHR42893">
    <property type="entry name" value="PROTEIN DETOXIFICATION 44, CHLOROPLASTIC-RELATED"/>
    <property type="match status" value="1"/>
</dbReference>
<feature type="transmembrane region" description="Helical" evidence="6">
    <location>
        <begin position="136"/>
        <end position="155"/>
    </location>
</feature>
<evidence type="ECO:0000313" key="8">
    <source>
        <dbReference type="Proteomes" id="UP000559404"/>
    </source>
</evidence>
<accession>A0A838XZ68</accession>
<dbReference type="NCBIfam" id="TIGR00797">
    <property type="entry name" value="matE"/>
    <property type="match status" value="1"/>
</dbReference>
<dbReference type="AlphaFoldDB" id="A0A838XZ68"/>
<dbReference type="InterPro" id="IPR044644">
    <property type="entry name" value="DinF-like"/>
</dbReference>
<dbReference type="GO" id="GO:0042910">
    <property type="term" value="F:xenobiotic transmembrane transporter activity"/>
    <property type="evidence" value="ECO:0007669"/>
    <property type="project" value="InterPro"/>
</dbReference>
<name>A0A838XZ68_9HYPH</name>
<comment type="caution">
    <text evidence="7">The sequence shown here is derived from an EMBL/GenBank/DDBJ whole genome shotgun (WGS) entry which is preliminary data.</text>
</comment>
<dbReference type="GO" id="GO:0015297">
    <property type="term" value="F:antiporter activity"/>
    <property type="evidence" value="ECO:0007669"/>
    <property type="project" value="InterPro"/>
</dbReference>
<feature type="transmembrane region" description="Helical" evidence="6">
    <location>
        <begin position="282"/>
        <end position="303"/>
    </location>
</feature>
<evidence type="ECO:0000256" key="6">
    <source>
        <dbReference type="SAM" id="Phobius"/>
    </source>
</evidence>
<feature type="transmembrane region" description="Helical" evidence="6">
    <location>
        <begin position="323"/>
        <end position="342"/>
    </location>
</feature>
<keyword evidence="3 6" id="KW-0812">Transmembrane</keyword>
<feature type="transmembrane region" description="Helical" evidence="6">
    <location>
        <begin position="59"/>
        <end position="79"/>
    </location>
</feature>
<organism evidence="7 8">
    <name type="scientific">Stappia taiwanensis</name>
    <dbReference type="NCBI Taxonomy" id="992267"/>
    <lineage>
        <taxon>Bacteria</taxon>
        <taxon>Pseudomonadati</taxon>
        <taxon>Pseudomonadota</taxon>
        <taxon>Alphaproteobacteria</taxon>
        <taxon>Hyphomicrobiales</taxon>
        <taxon>Stappiaceae</taxon>
        <taxon>Stappia</taxon>
    </lineage>
</organism>
<feature type="transmembrane region" description="Helical" evidence="6">
    <location>
        <begin position="362"/>
        <end position="380"/>
    </location>
</feature>
<feature type="transmembrane region" description="Helical" evidence="6">
    <location>
        <begin position="91"/>
        <end position="113"/>
    </location>
</feature>
<feature type="transmembrane region" description="Helical" evidence="6">
    <location>
        <begin position="209"/>
        <end position="229"/>
    </location>
</feature>
<dbReference type="EMBL" id="JACEON010000009">
    <property type="protein sequence ID" value="MBA4612153.1"/>
    <property type="molecule type" value="Genomic_DNA"/>
</dbReference>
<feature type="transmembrane region" description="Helical" evidence="6">
    <location>
        <begin position="175"/>
        <end position="197"/>
    </location>
</feature>
<proteinExistence type="inferred from homology"/>
<feature type="transmembrane region" description="Helical" evidence="6">
    <location>
        <begin position="400"/>
        <end position="421"/>
    </location>
</feature>
<dbReference type="Pfam" id="PF01554">
    <property type="entry name" value="MatE"/>
    <property type="match status" value="2"/>
</dbReference>
<keyword evidence="8" id="KW-1185">Reference proteome</keyword>
<keyword evidence="4 6" id="KW-1133">Transmembrane helix</keyword>
<gene>
    <name evidence="7" type="ORF">H1W37_10845</name>
</gene>